<sequence length="1089" mass="120112">MKGGNMRALYWLLLFCMRSQCLASHVTVDQRDDVKENATVDDYDFDPLNATVAESFLENKLPNLPRGGYFDVFPPDLPPFPPKMPTQYFSWVVLRHVTKPRIVLENFFDKKGKKVPVVDVNAPGYDFDYWVEELLEHTRIENDHYHLSRTNGLSTTFGDDSVSPVVLDSGRLRGGGLISSLRAVISSLSSDAEITHTAYPAEEGGNNNEASGSGTLESEVVQVDVSLEGVNVVLSNQDVQNAEIPGGLETDVGSHQVDDKVDDSSAGCSFDFHQPLETVDTVHVHDCGQDDVSPGVCIIGTLGPQNQQTASPVEDSGNQNVQQPHDENLDETIRIHNCDRDSQAVESPRGLDDIHVPRPSQEANGVMSGRREQDVMQPAPTVQEIHMALKPRYPCPASFCYTSMQKQVDAQRMTRAVDLMDSVTNLRVQEPDSDRTSFQYSALVGFYDDLEGAYQISFTVGESAIMTKFRCNCLDHKSRVEQRGHATHIDLSLIELQRQWKADHISESNLQSKRAVHAGYLHNLHVGNERGMDMWSVESIAVYRERAAAEAGIFADYTGDLAKQASDDLHKPLNGPFTKKQWVEILQSVEHHARVAKTVEAADDIMDDIIAVLSSKLVDAEDGLVRDGRLLIDVQLAEEPGSLEINWVGTNGAVMEIPIDNIKQVSSVATEQDSCDNRVIQNPFYNTRIAKRAKWWKKYLVLWADSTVGHRPNKCNACAEVVNNVLKSNAFDGDRPARQDDYAVKRLKEFKGTLALYEENKLRRKGSKVMQVPQATSSDVVEPDDTHNAGVPCEGYAKGSKDSVELTPAVRAIAEQMLHAYNKLQNAAKKDRMTWQQIVDDINQRYIPGESVVRATLVVTRRFASGKYKLQTQKHPTLLDAYQRWSQDFGGSDDANLEKDVIPDDDNQPRGDEKASGDGRSGKYFREDVDMTQFVPEGVAGDVTGGVAGGIAAVAGGVAGGVAGVAGDVAGGVAGGVASDVAGVAGVGFRTAEECIAAFGGSLIEGFLENNHFDVGKYMAMFENEPDLGDMLWYPVEVREVYPTNDKVIVRYFEGHLSVDQAKRQTNMYTGDINELVYKIFTMADYMEA</sequence>
<evidence type="ECO:0000256" key="1">
    <source>
        <dbReference type="SAM" id="MobiDB-lite"/>
    </source>
</evidence>
<feature type="region of interest" description="Disordered" evidence="1">
    <location>
        <begin position="344"/>
        <end position="375"/>
    </location>
</feature>
<organism evidence="3 4">
    <name type="scientific">Cymbomonas tetramitiformis</name>
    <dbReference type="NCBI Taxonomy" id="36881"/>
    <lineage>
        <taxon>Eukaryota</taxon>
        <taxon>Viridiplantae</taxon>
        <taxon>Chlorophyta</taxon>
        <taxon>Pyramimonadophyceae</taxon>
        <taxon>Pyramimonadales</taxon>
        <taxon>Pyramimonadaceae</taxon>
        <taxon>Cymbomonas</taxon>
    </lineage>
</organism>
<dbReference type="EMBL" id="LGRX02005426">
    <property type="protein sequence ID" value="KAK3278455.1"/>
    <property type="molecule type" value="Genomic_DNA"/>
</dbReference>
<dbReference type="Proteomes" id="UP001190700">
    <property type="component" value="Unassembled WGS sequence"/>
</dbReference>
<keyword evidence="4" id="KW-1185">Reference proteome</keyword>
<protein>
    <submittedName>
        <fullName evidence="3">Uncharacterized protein</fullName>
    </submittedName>
</protein>
<feature type="region of interest" description="Disordered" evidence="1">
    <location>
        <begin position="893"/>
        <end position="923"/>
    </location>
</feature>
<feature type="region of interest" description="Disordered" evidence="1">
    <location>
        <begin position="768"/>
        <end position="799"/>
    </location>
</feature>
<evidence type="ECO:0000256" key="2">
    <source>
        <dbReference type="SAM" id="SignalP"/>
    </source>
</evidence>
<proteinExistence type="predicted"/>
<evidence type="ECO:0000313" key="4">
    <source>
        <dbReference type="Proteomes" id="UP001190700"/>
    </source>
</evidence>
<feature type="signal peptide" evidence="2">
    <location>
        <begin position="1"/>
        <end position="23"/>
    </location>
</feature>
<reference evidence="3 4" key="1">
    <citation type="journal article" date="2015" name="Genome Biol. Evol.">
        <title>Comparative Genomics of a Bacterivorous Green Alga Reveals Evolutionary Causalities and Consequences of Phago-Mixotrophic Mode of Nutrition.</title>
        <authorList>
            <person name="Burns J.A."/>
            <person name="Paasch A."/>
            <person name="Narechania A."/>
            <person name="Kim E."/>
        </authorList>
    </citation>
    <scope>NUCLEOTIDE SEQUENCE [LARGE SCALE GENOMIC DNA]</scope>
    <source>
        <strain evidence="3 4">PLY_AMNH</strain>
    </source>
</reference>
<comment type="caution">
    <text evidence="3">The sequence shown here is derived from an EMBL/GenBank/DDBJ whole genome shotgun (WGS) entry which is preliminary data.</text>
</comment>
<name>A0AAE0GHR8_9CHLO</name>
<accession>A0AAE0GHR8</accession>
<feature type="compositionally biased region" description="Basic and acidic residues" evidence="1">
    <location>
        <begin position="344"/>
        <end position="356"/>
    </location>
</feature>
<keyword evidence="2" id="KW-0732">Signal</keyword>
<feature type="chain" id="PRO_5042248124" evidence="2">
    <location>
        <begin position="24"/>
        <end position="1089"/>
    </location>
</feature>
<feature type="compositionally biased region" description="Basic and acidic residues" evidence="1">
    <location>
        <begin position="896"/>
        <end position="923"/>
    </location>
</feature>
<gene>
    <name evidence="3" type="ORF">CYMTET_13606</name>
</gene>
<dbReference type="AlphaFoldDB" id="A0AAE0GHR8"/>
<evidence type="ECO:0000313" key="3">
    <source>
        <dbReference type="EMBL" id="KAK3278455.1"/>
    </source>
</evidence>